<gene>
    <name evidence="2" type="ORF">NPIL_594091</name>
</gene>
<keyword evidence="3" id="KW-1185">Reference proteome</keyword>
<reference evidence="2" key="1">
    <citation type="submission" date="2020-08" db="EMBL/GenBank/DDBJ databases">
        <title>Multicomponent nature underlies the extraordinary mechanical properties of spider dragline silk.</title>
        <authorList>
            <person name="Kono N."/>
            <person name="Nakamura H."/>
            <person name="Mori M."/>
            <person name="Yoshida Y."/>
            <person name="Ohtoshi R."/>
            <person name="Malay A.D."/>
            <person name="Moran D.A.P."/>
            <person name="Tomita M."/>
            <person name="Numata K."/>
            <person name="Arakawa K."/>
        </authorList>
    </citation>
    <scope>NUCLEOTIDE SEQUENCE</scope>
</reference>
<feature type="domain" description="DUF7041" evidence="1">
    <location>
        <begin position="20"/>
        <end position="86"/>
    </location>
</feature>
<dbReference type="InterPro" id="IPR055469">
    <property type="entry name" value="DUF7041"/>
</dbReference>
<protein>
    <recommendedName>
        <fullName evidence="1">DUF7041 domain-containing protein</fullName>
    </recommendedName>
</protein>
<evidence type="ECO:0000313" key="2">
    <source>
        <dbReference type="EMBL" id="GFT59171.1"/>
    </source>
</evidence>
<accession>A0A8X6TY15</accession>
<sequence>MSMDENMDAVPKPDETLANLRNQPKLWFLLLEAKFANSGISQYATKYNIVVAALDENVLDFVVDILSNPPENVKSDTLKKALFKQIN</sequence>
<evidence type="ECO:0000313" key="3">
    <source>
        <dbReference type="Proteomes" id="UP000887013"/>
    </source>
</evidence>
<dbReference type="AlphaFoldDB" id="A0A8X6TY15"/>
<name>A0A8X6TY15_NEPPI</name>
<dbReference type="PANTHER" id="PTHR33327:SF3">
    <property type="entry name" value="RNA-DIRECTED DNA POLYMERASE"/>
    <property type="match status" value="1"/>
</dbReference>
<comment type="caution">
    <text evidence="2">The sequence shown here is derived from an EMBL/GenBank/DDBJ whole genome shotgun (WGS) entry which is preliminary data.</text>
</comment>
<dbReference type="EMBL" id="BMAW01018600">
    <property type="protein sequence ID" value="GFT59171.1"/>
    <property type="molecule type" value="Genomic_DNA"/>
</dbReference>
<dbReference type="PANTHER" id="PTHR33327">
    <property type="entry name" value="ENDONUCLEASE"/>
    <property type="match status" value="1"/>
</dbReference>
<dbReference type="Pfam" id="PF23055">
    <property type="entry name" value="DUF7041"/>
    <property type="match status" value="1"/>
</dbReference>
<organism evidence="2 3">
    <name type="scientific">Nephila pilipes</name>
    <name type="common">Giant wood spider</name>
    <name type="synonym">Nephila maculata</name>
    <dbReference type="NCBI Taxonomy" id="299642"/>
    <lineage>
        <taxon>Eukaryota</taxon>
        <taxon>Metazoa</taxon>
        <taxon>Ecdysozoa</taxon>
        <taxon>Arthropoda</taxon>
        <taxon>Chelicerata</taxon>
        <taxon>Arachnida</taxon>
        <taxon>Araneae</taxon>
        <taxon>Araneomorphae</taxon>
        <taxon>Entelegynae</taxon>
        <taxon>Araneoidea</taxon>
        <taxon>Nephilidae</taxon>
        <taxon>Nephila</taxon>
    </lineage>
</organism>
<proteinExistence type="predicted"/>
<dbReference type="Proteomes" id="UP000887013">
    <property type="component" value="Unassembled WGS sequence"/>
</dbReference>
<evidence type="ECO:0000259" key="1">
    <source>
        <dbReference type="Pfam" id="PF23055"/>
    </source>
</evidence>
<dbReference type="OrthoDB" id="6430943at2759"/>